<reference evidence="2 3" key="1">
    <citation type="submission" date="2018-08" db="EMBL/GenBank/DDBJ databases">
        <title>Recombination of ecologically and evolutionarily significant loci maintains genetic cohesion in the Pseudomonas syringae species complex.</title>
        <authorList>
            <person name="Dillon M."/>
            <person name="Thakur S."/>
            <person name="Almeida R.N.D."/>
            <person name="Weir B.S."/>
            <person name="Guttman D.S."/>
        </authorList>
    </citation>
    <scope>NUCLEOTIDE SEQUENCE [LARGE SCALE GENOMIC DNA]</scope>
    <source>
        <strain evidence="2 3">1089_5</strain>
    </source>
</reference>
<dbReference type="EMBL" id="RBPL01000071">
    <property type="protein sequence ID" value="RMN95675.1"/>
    <property type="molecule type" value="Genomic_DNA"/>
</dbReference>
<dbReference type="AlphaFoldDB" id="A0A3M3RH18"/>
<comment type="caution">
    <text evidence="2">The sequence shown here is derived from an EMBL/GenBank/DDBJ whole genome shotgun (WGS) entry which is preliminary data.</text>
</comment>
<feature type="region of interest" description="Disordered" evidence="1">
    <location>
        <begin position="1"/>
        <end position="20"/>
    </location>
</feature>
<dbReference type="Proteomes" id="UP000278062">
    <property type="component" value="Unassembled WGS sequence"/>
</dbReference>
<proteinExistence type="predicted"/>
<gene>
    <name evidence="2" type="ORF">ALQ49_100927</name>
</gene>
<sequence>MRAWSLKPRTSNHTGSEMDQDRVHRDTLYAEVWATPMLSLAPKYGVSAVFLSRVCARLKVPCPPRGYWARKKSGQKLSIPPLPKLRVGDAAEWRKGDQLLRSKGAAPVDAALKGRSNSRLMVMGSLEPFTSGRVAGDGYLKPMKRNLPDLVVTEPTLHRAATILQKIATRFRDQKHRISVACGETGFTRKALTDEQGRLKRSIFETNTIWSPGRPTVVFIGEVAIGLTIYEQTVEKEMVYIDGQSLPVHEARILNPGLWDRRTKTTYTKSVLPAPSGRLCLKAYSPYYRVEWAQTWTEDDLRLSKQIDEIASSLIATASDLKVLVSEENKKAEEEHEQWQVARAIFQAEQQRSVIEKARQESLKSLLKIIDRWSESKKVDDFFDDIIARSASLTERERSEILAKVKDARELIDSPDSTEALRLWDSPPPLPSE</sequence>
<organism evidence="2 3">
    <name type="scientific">Pseudomonas syringae pv. apii</name>
    <dbReference type="NCBI Taxonomy" id="81036"/>
    <lineage>
        <taxon>Bacteria</taxon>
        <taxon>Pseudomonadati</taxon>
        <taxon>Pseudomonadota</taxon>
        <taxon>Gammaproteobacteria</taxon>
        <taxon>Pseudomonadales</taxon>
        <taxon>Pseudomonadaceae</taxon>
        <taxon>Pseudomonas</taxon>
    </lineage>
</organism>
<feature type="compositionally biased region" description="Polar residues" evidence="1">
    <location>
        <begin position="8"/>
        <end position="17"/>
    </location>
</feature>
<protein>
    <submittedName>
        <fullName evidence="2">Uncharacterized protein</fullName>
    </submittedName>
</protein>
<name>A0A3M3RH18_9PSED</name>
<evidence type="ECO:0000313" key="2">
    <source>
        <dbReference type="EMBL" id="RMN95675.1"/>
    </source>
</evidence>
<evidence type="ECO:0000256" key="1">
    <source>
        <dbReference type="SAM" id="MobiDB-lite"/>
    </source>
</evidence>
<evidence type="ECO:0000313" key="3">
    <source>
        <dbReference type="Proteomes" id="UP000278062"/>
    </source>
</evidence>
<accession>A0A3M3RH18</accession>